<evidence type="ECO:0000259" key="2">
    <source>
        <dbReference type="PROSITE" id="PS50089"/>
    </source>
</evidence>
<name>C6LX04_GIAIB</name>
<proteinExistence type="predicted"/>
<dbReference type="Proteomes" id="UP000002488">
    <property type="component" value="Unassembled WGS sequence"/>
</dbReference>
<protein>
    <recommendedName>
        <fullName evidence="2">RING-type domain-containing protein</fullName>
    </recommendedName>
</protein>
<reference evidence="3 4" key="1">
    <citation type="journal article" date="2009" name="PLoS Pathog.">
        <title>Draft genome sequencing of giardia intestinalis assemblage B isolate GS: is human giardiasis caused by two different species?</title>
        <authorList>
            <person name="Franzen O."/>
            <person name="Jerlstrom-Hultqvist J."/>
            <person name="Castro E."/>
            <person name="Sherwood E."/>
            <person name="Ankarklev J."/>
            <person name="Reiner D.S."/>
            <person name="Palm D."/>
            <person name="Andersson J.O."/>
            <person name="Andersson B."/>
            <person name="Svard S.G."/>
        </authorList>
    </citation>
    <scope>NUCLEOTIDE SEQUENCE [LARGE SCALE GENOMIC DNA]</scope>
    <source>
        <strain evidence="4">ATCC 50581 / GS clone H7</strain>
    </source>
</reference>
<keyword evidence="1" id="KW-0863">Zinc-finger</keyword>
<sequence>MPRTINLGPSREGMKRITGHKTSYKLLCMAVMERDAKIRELEEKLRNKEEPDDIENAMEEALLNEQLQIANEANNCLRDTVQELLGHQRHLADQIEDLQADLIDCHQRIECLVEESNRYFSQRQEYWELYLDRGDRIEMMSKVVSELCEESEDHNIDILTEEETTCPICYDVLDRKGVRANKCVKDHGICVKCFSKMCLQSESLSCPLCRNQIRTETVLIE</sequence>
<dbReference type="VEuPathDB" id="GiardiaDB:GL50581_3319"/>
<dbReference type="EMBL" id="ACGJ01002750">
    <property type="protein sequence ID" value="EES99452.1"/>
    <property type="molecule type" value="Genomic_DNA"/>
</dbReference>
<organism evidence="3 4">
    <name type="scientific">Giardia intestinalis (strain ATCC 50581 / GS clone H7)</name>
    <name type="common">Giardia lamblia</name>
    <dbReference type="NCBI Taxonomy" id="598745"/>
    <lineage>
        <taxon>Eukaryota</taxon>
        <taxon>Metamonada</taxon>
        <taxon>Diplomonadida</taxon>
        <taxon>Hexamitidae</taxon>
        <taxon>Giardiinae</taxon>
        <taxon>Giardia</taxon>
    </lineage>
</organism>
<evidence type="ECO:0000313" key="3">
    <source>
        <dbReference type="EMBL" id="EES99452.1"/>
    </source>
</evidence>
<comment type="caution">
    <text evidence="3">The sequence shown here is derived from an EMBL/GenBank/DDBJ whole genome shotgun (WGS) entry which is preliminary data.</text>
</comment>
<gene>
    <name evidence="3" type="ORF">GL50581_3319</name>
</gene>
<keyword evidence="1" id="KW-0862">Zinc</keyword>
<dbReference type="OrthoDB" id="6105938at2759"/>
<dbReference type="InterPro" id="IPR001841">
    <property type="entry name" value="Znf_RING"/>
</dbReference>
<dbReference type="GO" id="GO:0008270">
    <property type="term" value="F:zinc ion binding"/>
    <property type="evidence" value="ECO:0007669"/>
    <property type="project" value="UniProtKB-KW"/>
</dbReference>
<keyword evidence="1" id="KW-0479">Metal-binding</keyword>
<feature type="domain" description="RING-type" evidence="2">
    <location>
        <begin position="166"/>
        <end position="210"/>
    </location>
</feature>
<dbReference type="PROSITE" id="PS50089">
    <property type="entry name" value="ZF_RING_2"/>
    <property type="match status" value="1"/>
</dbReference>
<accession>C6LX04</accession>
<dbReference type="SUPFAM" id="SSF57850">
    <property type="entry name" value="RING/U-box"/>
    <property type="match status" value="1"/>
</dbReference>
<evidence type="ECO:0000256" key="1">
    <source>
        <dbReference type="PROSITE-ProRule" id="PRU00175"/>
    </source>
</evidence>
<evidence type="ECO:0000313" key="4">
    <source>
        <dbReference type="Proteomes" id="UP000002488"/>
    </source>
</evidence>
<dbReference type="AlphaFoldDB" id="C6LX04"/>
<dbReference type="InterPro" id="IPR013083">
    <property type="entry name" value="Znf_RING/FYVE/PHD"/>
</dbReference>
<dbReference type="Gene3D" id="3.30.40.10">
    <property type="entry name" value="Zinc/RING finger domain, C3HC4 (zinc finger)"/>
    <property type="match status" value="1"/>
</dbReference>